<dbReference type="AlphaFoldDB" id="A0AA39KI24"/>
<sequence length="228" mass="26017">MRFTIITIFVILYGQNSQSENINRVSFVTNGGNINIGQSCKRDYECIENAYCRSQKTCWCDETYTPDPNMTVCHATAGTNCNNQNDCKTMSNAECIQGFCICMNNFILDIKNSSNCMICPKKSGDKCQQNDECIEALTNAHCVNEKCKCNNDYKFINITGKCIRGRGIYQSCKYDYECLDDVKPNDLHCPNGECIYRAQENGSRLNIPNYLLIFGSSYLFFVIYVWQD</sequence>
<evidence type="ECO:0000256" key="1">
    <source>
        <dbReference type="SAM" id="Phobius"/>
    </source>
</evidence>
<keyword evidence="1" id="KW-0812">Transmembrane</keyword>
<keyword evidence="2" id="KW-0732">Signal</keyword>
<feature type="chain" id="PRO_5041295869" evidence="2">
    <location>
        <begin position="20"/>
        <end position="228"/>
    </location>
</feature>
<gene>
    <name evidence="3" type="ORF">PV327_006182</name>
</gene>
<organism evidence="3 4">
    <name type="scientific">Microctonus hyperodae</name>
    <name type="common">Parasitoid wasp</name>
    <dbReference type="NCBI Taxonomy" id="165561"/>
    <lineage>
        <taxon>Eukaryota</taxon>
        <taxon>Metazoa</taxon>
        <taxon>Ecdysozoa</taxon>
        <taxon>Arthropoda</taxon>
        <taxon>Hexapoda</taxon>
        <taxon>Insecta</taxon>
        <taxon>Pterygota</taxon>
        <taxon>Neoptera</taxon>
        <taxon>Endopterygota</taxon>
        <taxon>Hymenoptera</taxon>
        <taxon>Apocrita</taxon>
        <taxon>Ichneumonoidea</taxon>
        <taxon>Braconidae</taxon>
        <taxon>Euphorinae</taxon>
        <taxon>Microctonus</taxon>
    </lineage>
</organism>
<evidence type="ECO:0000256" key="2">
    <source>
        <dbReference type="SAM" id="SignalP"/>
    </source>
</evidence>
<dbReference type="PANTHER" id="PTHR39069">
    <property type="entry name" value="ECDYSONE-INDUCIBLE GENE E1, ISOFORM A"/>
    <property type="match status" value="1"/>
</dbReference>
<feature type="signal peptide" evidence="2">
    <location>
        <begin position="1"/>
        <end position="19"/>
    </location>
</feature>
<dbReference type="Proteomes" id="UP001168972">
    <property type="component" value="Unassembled WGS sequence"/>
</dbReference>
<comment type="caution">
    <text evidence="3">The sequence shown here is derived from an EMBL/GenBank/DDBJ whole genome shotgun (WGS) entry which is preliminary data.</text>
</comment>
<keyword evidence="1" id="KW-1133">Transmembrane helix</keyword>
<dbReference type="EMBL" id="JAQQBR010001833">
    <property type="protein sequence ID" value="KAK0162402.1"/>
    <property type="molecule type" value="Genomic_DNA"/>
</dbReference>
<proteinExistence type="predicted"/>
<evidence type="ECO:0000313" key="4">
    <source>
        <dbReference type="Proteomes" id="UP001168972"/>
    </source>
</evidence>
<keyword evidence="1" id="KW-0472">Membrane</keyword>
<accession>A0AA39KI24</accession>
<protein>
    <submittedName>
        <fullName evidence="3">Uncharacterized protein</fullName>
    </submittedName>
</protein>
<name>A0AA39KI24_MICHY</name>
<feature type="transmembrane region" description="Helical" evidence="1">
    <location>
        <begin position="207"/>
        <end position="226"/>
    </location>
</feature>
<keyword evidence="4" id="KW-1185">Reference proteome</keyword>
<evidence type="ECO:0000313" key="3">
    <source>
        <dbReference type="EMBL" id="KAK0162402.1"/>
    </source>
</evidence>
<reference evidence="3" key="1">
    <citation type="journal article" date="2023" name="bioRxiv">
        <title>Scaffold-level genome assemblies of two parasitoid biocontrol wasps reveal the parthenogenesis mechanism and an associated novel virus.</title>
        <authorList>
            <person name="Inwood S."/>
            <person name="Skelly J."/>
            <person name="Guhlin J."/>
            <person name="Harrop T."/>
            <person name="Goldson S."/>
            <person name="Dearden P."/>
        </authorList>
    </citation>
    <scope>NUCLEOTIDE SEQUENCE</scope>
    <source>
        <strain evidence="3">Lincoln</strain>
        <tissue evidence="3">Whole body</tissue>
    </source>
</reference>
<reference evidence="3" key="2">
    <citation type="submission" date="2023-03" db="EMBL/GenBank/DDBJ databases">
        <authorList>
            <person name="Inwood S.N."/>
            <person name="Skelly J.G."/>
            <person name="Guhlin J."/>
            <person name="Harrop T.W.R."/>
            <person name="Goldson S.G."/>
            <person name="Dearden P.K."/>
        </authorList>
    </citation>
    <scope>NUCLEOTIDE SEQUENCE</scope>
    <source>
        <strain evidence="3">Lincoln</strain>
        <tissue evidence="3">Whole body</tissue>
    </source>
</reference>
<dbReference type="PANTHER" id="PTHR39069:SF8">
    <property type="entry name" value="FI17111P1"/>
    <property type="match status" value="1"/>
</dbReference>